<dbReference type="VEuPathDB" id="VectorBase:GAUT028205"/>
<keyword evidence="2" id="KW-0732">Signal</keyword>
<proteinExistence type="predicted"/>
<keyword evidence="4" id="KW-1185">Reference proteome</keyword>
<accession>A0A1A9V7A4</accession>
<evidence type="ECO:0000256" key="2">
    <source>
        <dbReference type="SAM" id="SignalP"/>
    </source>
</evidence>
<dbReference type="AlphaFoldDB" id="A0A1A9V7A4"/>
<feature type="chain" id="PRO_5008399179" evidence="2">
    <location>
        <begin position="22"/>
        <end position="73"/>
    </location>
</feature>
<dbReference type="Proteomes" id="UP000078200">
    <property type="component" value="Unassembled WGS sequence"/>
</dbReference>
<reference evidence="3" key="1">
    <citation type="submission" date="2020-05" db="UniProtKB">
        <authorList>
            <consortium name="EnsemblMetazoa"/>
        </authorList>
    </citation>
    <scope>IDENTIFICATION</scope>
    <source>
        <strain evidence="3">TTRI</strain>
    </source>
</reference>
<evidence type="ECO:0000313" key="3">
    <source>
        <dbReference type="EnsemblMetazoa" id="GAUT028205-PA"/>
    </source>
</evidence>
<protein>
    <submittedName>
        <fullName evidence="3">Uncharacterized protein</fullName>
    </submittedName>
</protein>
<dbReference type="EnsemblMetazoa" id="GAUT028205-RA">
    <property type="protein sequence ID" value="GAUT028205-PA"/>
    <property type="gene ID" value="GAUT028205"/>
</dbReference>
<feature type="region of interest" description="Disordered" evidence="1">
    <location>
        <begin position="51"/>
        <end position="73"/>
    </location>
</feature>
<name>A0A1A9V7A4_GLOAU</name>
<organism evidence="3 4">
    <name type="scientific">Glossina austeni</name>
    <name type="common">Savannah tsetse fly</name>
    <dbReference type="NCBI Taxonomy" id="7395"/>
    <lineage>
        <taxon>Eukaryota</taxon>
        <taxon>Metazoa</taxon>
        <taxon>Ecdysozoa</taxon>
        <taxon>Arthropoda</taxon>
        <taxon>Hexapoda</taxon>
        <taxon>Insecta</taxon>
        <taxon>Pterygota</taxon>
        <taxon>Neoptera</taxon>
        <taxon>Endopterygota</taxon>
        <taxon>Diptera</taxon>
        <taxon>Brachycera</taxon>
        <taxon>Muscomorpha</taxon>
        <taxon>Hippoboscoidea</taxon>
        <taxon>Glossinidae</taxon>
        <taxon>Glossina</taxon>
    </lineage>
</organism>
<sequence>MKILILTFILVLTCCLLNVEAGNKLATEARKVLTKAGKISPPVIIGVSNNSTYTANVDRPTRPTRPPSPKKKN</sequence>
<evidence type="ECO:0000256" key="1">
    <source>
        <dbReference type="SAM" id="MobiDB-lite"/>
    </source>
</evidence>
<evidence type="ECO:0000313" key="4">
    <source>
        <dbReference type="Proteomes" id="UP000078200"/>
    </source>
</evidence>
<feature type="signal peptide" evidence="2">
    <location>
        <begin position="1"/>
        <end position="21"/>
    </location>
</feature>